<dbReference type="EMBL" id="CP012752">
    <property type="protein sequence ID" value="ALG09837.1"/>
    <property type="molecule type" value="Genomic_DNA"/>
</dbReference>
<protein>
    <recommendedName>
        <fullName evidence="4">FAD-binding domain-containing protein</fullName>
    </recommendedName>
</protein>
<dbReference type="RefSeq" id="WP_054291741.1">
    <property type="nucleotide sequence ID" value="NZ_CP012752.1"/>
</dbReference>
<proteinExistence type="predicted"/>
<evidence type="ECO:0008006" key="4">
    <source>
        <dbReference type="Google" id="ProtNLM"/>
    </source>
</evidence>
<dbReference type="AlphaFoldDB" id="A0A0N9I588"/>
<evidence type="ECO:0000313" key="3">
    <source>
        <dbReference type="Proteomes" id="UP000063699"/>
    </source>
</evidence>
<reference evidence="2 3" key="1">
    <citation type="submission" date="2015-07" db="EMBL/GenBank/DDBJ databases">
        <title>Genome sequencing of Kibdelosporangium phytohabitans.</title>
        <authorList>
            <person name="Qin S."/>
            <person name="Xing K."/>
        </authorList>
    </citation>
    <scope>NUCLEOTIDE SEQUENCE [LARGE SCALE GENOMIC DNA]</scope>
    <source>
        <strain evidence="2 3">KLBMP1111</strain>
    </source>
</reference>
<dbReference type="Gene3D" id="3.50.50.60">
    <property type="entry name" value="FAD/NAD(P)-binding domain"/>
    <property type="match status" value="1"/>
</dbReference>
<organism evidence="2 3">
    <name type="scientific">Kibdelosporangium phytohabitans</name>
    <dbReference type="NCBI Taxonomy" id="860235"/>
    <lineage>
        <taxon>Bacteria</taxon>
        <taxon>Bacillati</taxon>
        <taxon>Actinomycetota</taxon>
        <taxon>Actinomycetes</taxon>
        <taxon>Pseudonocardiales</taxon>
        <taxon>Pseudonocardiaceae</taxon>
        <taxon>Kibdelosporangium</taxon>
    </lineage>
</organism>
<gene>
    <name evidence="2" type="ORF">AOZ06_25680</name>
</gene>
<dbReference type="OrthoDB" id="3356051at2"/>
<accession>A0A0N9I588</accession>
<feature type="region of interest" description="Disordered" evidence="1">
    <location>
        <begin position="130"/>
        <end position="156"/>
    </location>
</feature>
<name>A0A0N9I588_9PSEU</name>
<keyword evidence="3" id="KW-1185">Reference proteome</keyword>
<feature type="compositionally biased region" description="Polar residues" evidence="1">
    <location>
        <begin position="130"/>
        <end position="139"/>
    </location>
</feature>
<dbReference type="InterPro" id="IPR036188">
    <property type="entry name" value="FAD/NAD-bd_sf"/>
</dbReference>
<dbReference type="InterPro" id="IPR051704">
    <property type="entry name" value="FAD_aromatic-hydroxylase"/>
</dbReference>
<dbReference type="PANTHER" id="PTHR46865">
    <property type="entry name" value="OXIDOREDUCTASE-RELATED"/>
    <property type="match status" value="1"/>
</dbReference>
<sequence length="156" mass="17042">MFGPEQAFTTDLGRMLAVHPWRDTPLVNFTFRAAPAHGYDRHDVALRKRIVAEAYAGVGWRAPEFIAAYQHPAPYSDPLTNVRLARWSRGRVALLGDAASAAALLGGGSSMATEHMCFPRHSRLIRMTTHAPSVSTRRSTGGRWRNASGASACSPR</sequence>
<dbReference type="PANTHER" id="PTHR46865:SF2">
    <property type="entry name" value="MONOOXYGENASE"/>
    <property type="match status" value="1"/>
</dbReference>
<dbReference type="Proteomes" id="UP000063699">
    <property type="component" value="Chromosome"/>
</dbReference>
<dbReference type="STRING" id="860235.AOZ06_25680"/>
<dbReference type="KEGG" id="kphy:AOZ06_25680"/>
<evidence type="ECO:0000256" key="1">
    <source>
        <dbReference type="SAM" id="MobiDB-lite"/>
    </source>
</evidence>
<evidence type="ECO:0000313" key="2">
    <source>
        <dbReference type="EMBL" id="ALG09837.1"/>
    </source>
</evidence>
<dbReference type="Gene3D" id="3.30.9.10">
    <property type="entry name" value="D-Amino Acid Oxidase, subunit A, domain 2"/>
    <property type="match status" value="1"/>
</dbReference>